<dbReference type="SUPFAM" id="SSF103473">
    <property type="entry name" value="MFS general substrate transporter"/>
    <property type="match status" value="1"/>
</dbReference>
<proteinExistence type="predicted"/>
<dbReference type="GO" id="GO:0022857">
    <property type="term" value="F:transmembrane transporter activity"/>
    <property type="evidence" value="ECO:0007669"/>
    <property type="project" value="InterPro"/>
</dbReference>
<name>A0A9E5MIM6_9MICO</name>
<feature type="domain" description="Major facilitator superfamily (MFS) profile" evidence="7">
    <location>
        <begin position="16"/>
        <end position="473"/>
    </location>
</feature>
<keyword evidence="9" id="KW-1185">Reference proteome</keyword>
<feature type="transmembrane region" description="Helical" evidence="6">
    <location>
        <begin position="83"/>
        <end position="101"/>
    </location>
</feature>
<dbReference type="InterPro" id="IPR020846">
    <property type="entry name" value="MFS_dom"/>
</dbReference>
<feature type="transmembrane region" description="Helical" evidence="6">
    <location>
        <begin position="444"/>
        <end position="468"/>
    </location>
</feature>
<organism evidence="8 9">
    <name type="scientific">Microcella pacifica</name>
    <dbReference type="NCBI Taxonomy" id="2591847"/>
    <lineage>
        <taxon>Bacteria</taxon>
        <taxon>Bacillati</taxon>
        <taxon>Actinomycetota</taxon>
        <taxon>Actinomycetes</taxon>
        <taxon>Micrococcales</taxon>
        <taxon>Microbacteriaceae</taxon>
        <taxon>Microcella</taxon>
    </lineage>
</organism>
<feature type="transmembrane region" description="Helical" evidence="6">
    <location>
        <begin position="346"/>
        <end position="365"/>
    </location>
</feature>
<keyword evidence="5 6" id="KW-0472">Membrane</keyword>
<dbReference type="RefSeq" id="WP_152583478.1">
    <property type="nucleotide sequence ID" value="NZ_JAVJPO010000004.1"/>
</dbReference>
<protein>
    <submittedName>
        <fullName evidence="8">MFS transporter</fullName>
    </submittedName>
</protein>
<evidence type="ECO:0000256" key="3">
    <source>
        <dbReference type="ARBA" id="ARBA00022692"/>
    </source>
</evidence>
<evidence type="ECO:0000256" key="5">
    <source>
        <dbReference type="ARBA" id="ARBA00023136"/>
    </source>
</evidence>
<evidence type="ECO:0000256" key="1">
    <source>
        <dbReference type="ARBA" id="ARBA00004651"/>
    </source>
</evidence>
<dbReference type="Pfam" id="PF07690">
    <property type="entry name" value="MFS_1"/>
    <property type="match status" value="1"/>
</dbReference>
<feature type="transmembrane region" description="Helical" evidence="6">
    <location>
        <begin position="237"/>
        <end position="258"/>
    </location>
</feature>
<sequence>MAQLLRGRSGAITLGLVGYLFFVEFVSGVLQGYYIPLIPDLVEYLGIRDPDFNWFEAAQLLLSALVVPILAKLGDMIGHKKVLLLSTVLTAGASWWLVFAADFWSFLFAWALQGFYVVWLPLEVALIFDRGRSEKRGASQTRRAAGFLVVALEAGAIAGALGGGRFFEAVGGNVPLALSVPAAATTVAFFAILFGVPESTPVPGRRLDTVGFVLLTIALLTITSGLTFLRINGPEAWWVYLLMAVGVFLLLPFGRWVLRHPDPAIDLRVLRQPSMWPIQLVAGLLGISILGAQAPLSLYAGTDPVVGYGLGLSSSAISNIIGAYLIAMIVGALLFPVLSNRTTPRIALIVGTTFIAVGYLMFLPFNATPLQVTLNMVVAGIGSGALVAALPAAASAAAPLGQTGIAAGLTNTTKTIGGSFASAVFAVVLIYAGGQAALETVGTYAGYLTVFAICGGTALVSAILLLAVPKLAFSDEVVAGEAAPVTPPAPRAATADPE</sequence>
<accession>A0A9E5MIM6</accession>
<evidence type="ECO:0000256" key="2">
    <source>
        <dbReference type="ARBA" id="ARBA00022448"/>
    </source>
</evidence>
<dbReference type="InterPro" id="IPR011701">
    <property type="entry name" value="MFS"/>
</dbReference>
<comment type="subcellular location">
    <subcellularLocation>
        <location evidence="1">Cell membrane</location>
        <topology evidence="1">Multi-pass membrane protein</topology>
    </subcellularLocation>
</comment>
<evidence type="ECO:0000313" key="9">
    <source>
        <dbReference type="Proteomes" id="UP000818266"/>
    </source>
</evidence>
<keyword evidence="4 6" id="KW-1133">Transmembrane helix</keyword>
<evidence type="ECO:0000256" key="4">
    <source>
        <dbReference type="ARBA" id="ARBA00022989"/>
    </source>
</evidence>
<feature type="transmembrane region" description="Helical" evidence="6">
    <location>
        <begin position="107"/>
        <end position="128"/>
    </location>
</feature>
<dbReference type="Gene3D" id="1.20.1250.20">
    <property type="entry name" value="MFS general substrate transporter like domains"/>
    <property type="match status" value="2"/>
</dbReference>
<evidence type="ECO:0000256" key="6">
    <source>
        <dbReference type="SAM" id="Phobius"/>
    </source>
</evidence>
<dbReference type="GO" id="GO:0005886">
    <property type="term" value="C:plasma membrane"/>
    <property type="evidence" value="ECO:0007669"/>
    <property type="project" value="UniProtKB-SubCell"/>
</dbReference>
<evidence type="ECO:0000313" key="8">
    <source>
        <dbReference type="EMBL" id="NHF62988.1"/>
    </source>
</evidence>
<feature type="transmembrane region" description="Helical" evidence="6">
    <location>
        <begin position="209"/>
        <end position="231"/>
    </location>
</feature>
<evidence type="ECO:0000259" key="7">
    <source>
        <dbReference type="PROSITE" id="PS50850"/>
    </source>
</evidence>
<feature type="transmembrane region" description="Helical" evidence="6">
    <location>
        <begin position="377"/>
        <end position="398"/>
    </location>
</feature>
<dbReference type="InterPro" id="IPR036259">
    <property type="entry name" value="MFS_trans_sf"/>
</dbReference>
<dbReference type="PANTHER" id="PTHR42718">
    <property type="entry name" value="MAJOR FACILITATOR SUPERFAMILY MULTIDRUG TRANSPORTER MFSC"/>
    <property type="match status" value="1"/>
</dbReference>
<keyword evidence="2" id="KW-0813">Transport</keyword>
<feature type="transmembrane region" description="Helical" evidence="6">
    <location>
        <begin position="419"/>
        <end position="438"/>
    </location>
</feature>
<gene>
    <name evidence="8" type="ORF">FK219_007020</name>
</gene>
<comment type="caution">
    <text evidence="8">The sequence shown here is derived from an EMBL/GenBank/DDBJ whole genome shotgun (WGS) entry which is preliminary data.</text>
</comment>
<feature type="transmembrane region" description="Helical" evidence="6">
    <location>
        <begin position="176"/>
        <end position="197"/>
    </location>
</feature>
<dbReference type="Proteomes" id="UP000818266">
    <property type="component" value="Unassembled WGS sequence"/>
</dbReference>
<feature type="transmembrane region" description="Helical" evidence="6">
    <location>
        <begin position="278"/>
        <end position="296"/>
    </location>
</feature>
<dbReference type="EMBL" id="VIKT02000009">
    <property type="protein sequence ID" value="NHF62988.1"/>
    <property type="molecule type" value="Genomic_DNA"/>
</dbReference>
<dbReference type="PANTHER" id="PTHR42718:SF9">
    <property type="entry name" value="MAJOR FACILITATOR SUPERFAMILY MULTIDRUG TRANSPORTER MFSC"/>
    <property type="match status" value="1"/>
</dbReference>
<reference evidence="8 9" key="1">
    <citation type="submission" date="2020-03" db="EMBL/GenBank/DDBJ databases">
        <title>Chryseoglobus sp. isolated from a deep-sea seamount.</title>
        <authorList>
            <person name="Zhang D.-C."/>
        </authorList>
    </citation>
    <scope>NUCLEOTIDE SEQUENCE [LARGE SCALE GENOMIC DNA]</scope>
    <source>
        <strain evidence="8 9">KN1116</strain>
    </source>
</reference>
<feature type="transmembrane region" description="Helical" evidence="6">
    <location>
        <begin position="144"/>
        <end position="164"/>
    </location>
</feature>
<keyword evidence="3 6" id="KW-0812">Transmembrane</keyword>
<dbReference type="PROSITE" id="PS50850">
    <property type="entry name" value="MFS"/>
    <property type="match status" value="1"/>
</dbReference>
<feature type="transmembrane region" description="Helical" evidence="6">
    <location>
        <begin position="12"/>
        <end position="34"/>
    </location>
</feature>
<feature type="transmembrane region" description="Helical" evidence="6">
    <location>
        <begin position="316"/>
        <end position="339"/>
    </location>
</feature>
<feature type="transmembrane region" description="Helical" evidence="6">
    <location>
        <begin position="54"/>
        <end position="71"/>
    </location>
</feature>
<dbReference type="AlphaFoldDB" id="A0A9E5MIM6"/>
<dbReference type="OrthoDB" id="4484751at2"/>